<dbReference type="InterPro" id="IPR006059">
    <property type="entry name" value="SBP"/>
</dbReference>
<dbReference type="Gene3D" id="3.40.190.10">
    <property type="entry name" value="Periplasmic binding protein-like II"/>
    <property type="match status" value="2"/>
</dbReference>
<dbReference type="AlphaFoldDB" id="A0A556QQ69"/>
<keyword evidence="2" id="KW-0813">Transport</keyword>
<dbReference type="OrthoDB" id="9769319at2"/>
<feature type="binding site" evidence="5">
    <location>
        <position position="82"/>
    </location>
    <ligand>
        <name>spermidine</name>
        <dbReference type="ChEBI" id="CHEBI:57834"/>
    </ligand>
</feature>
<keyword evidence="4" id="KW-0574">Periplasm</keyword>
<evidence type="ECO:0000256" key="3">
    <source>
        <dbReference type="ARBA" id="ARBA00022729"/>
    </source>
</evidence>
<dbReference type="Proteomes" id="UP000315648">
    <property type="component" value="Unassembled WGS sequence"/>
</dbReference>
<dbReference type="RefSeq" id="WP_144229128.1">
    <property type="nucleotide sequence ID" value="NZ_CBCRVV010000002.1"/>
</dbReference>
<accession>A0A556QQ69</accession>
<feature type="binding site" evidence="5">
    <location>
        <position position="34"/>
    </location>
    <ligand>
        <name>spermidine</name>
        <dbReference type="ChEBI" id="CHEBI:57834"/>
    </ligand>
</feature>
<dbReference type="PIRSF" id="PIRSF019574">
    <property type="entry name" value="Periplasmic_polyamine_BP"/>
    <property type="match status" value="1"/>
</dbReference>
<dbReference type="PRINTS" id="PR00909">
    <property type="entry name" value="SPERMDNBNDNG"/>
</dbReference>
<gene>
    <name evidence="8" type="ORF">FPL22_05620</name>
</gene>
<dbReference type="InterPro" id="IPR001188">
    <property type="entry name" value="Sperm_putr-bd"/>
</dbReference>
<feature type="binding site" evidence="5">
    <location>
        <begin position="164"/>
        <end position="167"/>
    </location>
    <ligand>
        <name>spermidine</name>
        <dbReference type="ChEBI" id="CHEBI:57834"/>
    </ligand>
</feature>
<keyword evidence="9" id="KW-1185">Reference proteome</keyword>
<organism evidence="8 9">
    <name type="scientific">Rariglobus hedericola</name>
    <dbReference type="NCBI Taxonomy" id="2597822"/>
    <lineage>
        <taxon>Bacteria</taxon>
        <taxon>Pseudomonadati</taxon>
        <taxon>Verrucomicrobiota</taxon>
        <taxon>Opitutia</taxon>
        <taxon>Opitutales</taxon>
        <taxon>Opitutaceae</taxon>
        <taxon>Rariglobus</taxon>
    </lineage>
</organism>
<evidence type="ECO:0000256" key="4">
    <source>
        <dbReference type="ARBA" id="ARBA00022764"/>
    </source>
</evidence>
<dbReference type="PANTHER" id="PTHR30222:SF17">
    <property type="entry name" value="SPERMIDINE_PUTRESCINE-BINDING PERIPLASMIC PROTEIN"/>
    <property type="match status" value="1"/>
</dbReference>
<evidence type="ECO:0000256" key="7">
    <source>
        <dbReference type="SAM" id="SignalP"/>
    </source>
</evidence>
<comment type="subcellular location">
    <subcellularLocation>
        <location evidence="1">Periplasm</location>
    </subcellularLocation>
</comment>
<protein>
    <submittedName>
        <fullName evidence="8">Spermidine/putrescine ABC transporter substrate-binding protein</fullName>
    </submittedName>
</protein>
<dbReference type="GO" id="GO:0015846">
    <property type="term" value="P:polyamine transport"/>
    <property type="evidence" value="ECO:0007669"/>
    <property type="project" value="InterPro"/>
</dbReference>
<evidence type="ECO:0000313" key="8">
    <source>
        <dbReference type="EMBL" id="TSJ78787.1"/>
    </source>
</evidence>
<reference evidence="8 9" key="1">
    <citation type="submission" date="2019-07" db="EMBL/GenBank/DDBJ databases">
        <title>Description of 53C-WASEF.</title>
        <authorList>
            <person name="Pitt A."/>
            <person name="Hahn M.W."/>
        </authorList>
    </citation>
    <scope>NUCLEOTIDE SEQUENCE [LARGE SCALE GENOMIC DNA]</scope>
    <source>
        <strain evidence="8 9">53C-WASEF</strain>
    </source>
</reference>
<dbReference type="PANTHER" id="PTHR30222">
    <property type="entry name" value="SPERMIDINE/PUTRESCINE-BINDING PERIPLASMIC PROTEIN"/>
    <property type="match status" value="1"/>
</dbReference>
<feature type="chain" id="PRO_5022177792" evidence="7">
    <location>
        <begin position="23"/>
        <end position="342"/>
    </location>
</feature>
<dbReference type="EMBL" id="VMBG01000001">
    <property type="protein sequence ID" value="TSJ78787.1"/>
    <property type="molecule type" value="Genomic_DNA"/>
</dbReference>
<evidence type="ECO:0000256" key="5">
    <source>
        <dbReference type="PIRSR" id="PIRSR019574-1"/>
    </source>
</evidence>
<sequence>MKLLRLLPLFVLAATFAVTGRAADKELNLYAWSEYIPQTVLDGFTKETGIKVNYETFASGEEMLAKLLAGGTRYDLIQPPDYIAEALIKNKLLIPLDYKKLPNFKNILPEFTKMPHDPEQAFTIPYMAGTVGIVVNTEKVKEPVKGYADLFSNKYKGRIVALDDGRELVVGALYTLGIGLNDITSANLEKARPVLAGWFKNIKLFDSDSPKTALLNGDVDLGLVWGGEAAILWNENKKFQYHLPSEGAHMFVDILAIPKGSKNQTAAHKFLDYILRPEVSVLISEEFPYTNPNGEARKQLTPEQLANPASYPKTDRKLDTFRHLGESGALIDELVTDLKNAK</sequence>
<proteinExistence type="predicted"/>
<dbReference type="Pfam" id="PF13416">
    <property type="entry name" value="SBP_bac_8"/>
    <property type="match status" value="1"/>
</dbReference>
<feature type="region of interest" description="Disordered" evidence="6">
    <location>
        <begin position="292"/>
        <end position="314"/>
    </location>
</feature>
<dbReference type="SUPFAM" id="SSF53850">
    <property type="entry name" value="Periplasmic binding protein-like II"/>
    <property type="match status" value="1"/>
</dbReference>
<keyword evidence="3 7" id="KW-0732">Signal</keyword>
<evidence type="ECO:0000256" key="6">
    <source>
        <dbReference type="SAM" id="MobiDB-lite"/>
    </source>
</evidence>
<feature type="signal peptide" evidence="7">
    <location>
        <begin position="1"/>
        <end position="22"/>
    </location>
</feature>
<evidence type="ECO:0000256" key="2">
    <source>
        <dbReference type="ARBA" id="ARBA00022448"/>
    </source>
</evidence>
<evidence type="ECO:0000313" key="9">
    <source>
        <dbReference type="Proteomes" id="UP000315648"/>
    </source>
</evidence>
<evidence type="ECO:0000256" key="1">
    <source>
        <dbReference type="ARBA" id="ARBA00004418"/>
    </source>
</evidence>
<name>A0A556QQ69_9BACT</name>
<comment type="caution">
    <text evidence="8">The sequence shown here is derived from an EMBL/GenBank/DDBJ whole genome shotgun (WGS) entry which is preliminary data.</text>
</comment>
<dbReference type="GO" id="GO:0042597">
    <property type="term" value="C:periplasmic space"/>
    <property type="evidence" value="ECO:0007669"/>
    <property type="project" value="UniProtKB-SubCell"/>
</dbReference>
<dbReference type="CDD" id="cd13590">
    <property type="entry name" value="PBP2_PotD_PotF_like"/>
    <property type="match status" value="1"/>
</dbReference>
<dbReference type="GO" id="GO:0019808">
    <property type="term" value="F:polyamine binding"/>
    <property type="evidence" value="ECO:0007669"/>
    <property type="project" value="InterPro"/>
</dbReference>